<dbReference type="VEuPathDB" id="ToxoDB:EAH_00044830"/>
<dbReference type="EMBL" id="HG673503">
    <property type="protein sequence ID" value="CDI83846.1"/>
    <property type="molecule type" value="Genomic_DNA"/>
</dbReference>
<name>U6GUA3_EIMAC</name>
<reference evidence="2" key="2">
    <citation type="submission" date="2013-10" db="EMBL/GenBank/DDBJ databases">
        <authorList>
            <person name="Aslett M."/>
        </authorList>
    </citation>
    <scope>NUCLEOTIDE SEQUENCE [LARGE SCALE GENOMIC DNA]</scope>
    <source>
        <strain evidence="2">Houghton</strain>
    </source>
</reference>
<sequence>MKLLRGLVSRAAVIGLFWGVFTLQAGKDVAEAARLAATKAARGEAAAKLDKAKAPDELQKEKEKLEKLKEDIKSLLGDSKEYQQGLIKKKQEEEVAGYTPEELEETDLCT</sequence>
<dbReference type="Proteomes" id="UP000018050">
    <property type="component" value="Unassembled WGS sequence"/>
</dbReference>
<evidence type="ECO:0000313" key="2">
    <source>
        <dbReference type="EMBL" id="CDI83846.1"/>
    </source>
</evidence>
<dbReference type="RefSeq" id="XP_013247094.1">
    <property type="nucleotide sequence ID" value="XM_013391640.1"/>
</dbReference>
<accession>U6GUA3</accession>
<dbReference type="AlphaFoldDB" id="U6GUA3"/>
<evidence type="ECO:0000313" key="3">
    <source>
        <dbReference type="Proteomes" id="UP000018050"/>
    </source>
</evidence>
<keyword evidence="3" id="KW-1185">Reference proteome</keyword>
<evidence type="ECO:0000256" key="1">
    <source>
        <dbReference type="SAM" id="Coils"/>
    </source>
</evidence>
<dbReference type="GeneID" id="25272553"/>
<keyword evidence="1" id="KW-0175">Coiled coil</keyword>
<reference evidence="2" key="1">
    <citation type="submission" date="2013-10" db="EMBL/GenBank/DDBJ databases">
        <title>Genomic analysis of the causative agents of coccidiosis in chickens.</title>
        <authorList>
            <person name="Reid A.J."/>
            <person name="Blake D."/>
            <person name="Billington K."/>
            <person name="Browne H."/>
            <person name="Dunn M."/>
            <person name="Hung S."/>
            <person name="Kawahara F."/>
            <person name="Miranda-Saavedra D."/>
            <person name="Mourier T."/>
            <person name="Nagra H."/>
            <person name="Otto T.D."/>
            <person name="Rawlings N."/>
            <person name="Sanchez A."/>
            <person name="Sanders M."/>
            <person name="Subramaniam C."/>
            <person name="Tay Y."/>
            <person name="Dear P."/>
            <person name="Doerig C."/>
            <person name="Gruber A."/>
            <person name="Parkinson J."/>
            <person name="Shirley M."/>
            <person name="Wan K.L."/>
            <person name="Berriman M."/>
            <person name="Tomley F."/>
            <person name="Pain A."/>
        </authorList>
    </citation>
    <scope>NUCLEOTIDE SEQUENCE [LARGE SCALE GENOMIC DNA]</scope>
    <source>
        <strain evidence="2">Houghton</strain>
    </source>
</reference>
<organism evidence="2 3">
    <name type="scientific">Eimeria acervulina</name>
    <name type="common">Coccidian parasite</name>
    <dbReference type="NCBI Taxonomy" id="5801"/>
    <lineage>
        <taxon>Eukaryota</taxon>
        <taxon>Sar</taxon>
        <taxon>Alveolata</taxon>
        <taxon>Apicomplexa</taxon>
        <taxon>Conoidasida</taxon>
        <taxon>Coccidia</taxon>
        <taxon>Eucoccidiorida</taxon>
        <taxon>Eimeriorina</taxon>
        <taxon>Eimeriidae</taxon>
        <taxon>Eimeria</taxon>
    </lineage>
</organism>
<proteinExistence type="predicted"/>
<feature type="coiled-coil region" evidence="1">
    <location>
        <begin position="51"/>
        <end position="85"/>
    </location>
</feature>
<gene>
    <name evidence="2" type="ORF">EAH_00044830</name>
</gene>
<protein>
    <submittedName>
        <fullName evidence="2">Uncharacterized protein</fullName>
    </submittedName>
</protein>